<evidence type="ECO:0000256" key="1">
    <source>
        <dbReference type="ARBA" id="ARBA00022679"/>
    </source>
</evidence>
<keyword evidence="4" id="KW-0489">Methyltransferase</keyword>
<evidence type="ECO:0000256" key="2">
    <source>
        <dbReference type="SAM" id="MobiDB-lite"/>
    </source>
</evidence>
<dbReference type="GO" id="GO:0008168">
    <property type="term" value="F:methyltransferase activity"/>
    <property type="evidence" value="ECO:0007669"/>
    <property type="project" value="UniProtKB-KW"/>
</dbReference>
<dbReference type="Pfam" id="PF13649">
    <property type="entry name" value="Methyltransf_25"/>
    <property type="match status" value="1"/>
</dbReference>
<feature type="region of interest" description="Disordered" evidence="2">
    <location>
        <begin position="1"/>
        <end position="23"/>
    </location>
</feature>
<comment type="caution">
    <text evidence="4">The sequence shown here is derived from an EMBL/GenBank/DDBJ whole genome shotgun (WGS) entry which is preliminary data.</text>
</comment>
<dbReference type="Gene3D" id="3.40.50.150">
    <property type="entry name" value="Vaccinia Virus protein VP39"/>
    <property type="match status" value="1"/>
</dbReference>
<dbReference type="PANTHER" id="PTHR43861:SF3">
    <property type="entry name" value="PUTATIVE (AFU_ORTHOLOGUE AFUA_2G14390)-RELATED"/>
    <property type="match status" value="1"/>
</dbReference>
<dbReference type="SUPFAM" id="SSF53335">
    <property type="entry name" value="S-adenosyl-L-methionine-dependent methyltransferases"/>
    <property type="match status" value="1"/>
</dbReference>
<evidence type="ECO:0000259" key="3">
    <source>
        <dbReference type="Pfam" id="PF13649"/>
    </source>
</evidence>
<proteinExistence type="predicted"/>
<gene>
    <name evidence="4" type="ORF">POF50_005485</name>
</gene>
<dbReference type="EMBL" id="JABXJJ020000005">
    <property type="protein sequence ID" value="MDI5968800.1"/>
    <property type="molecule type" value="Genomic_DNA"/>
</dbReference>
<dbReference type="RefSeq" id="WP_271318302.1">
    <property type="nucleotide sequence ID" value="NZ_JABXJJ020000005.1"/>
</dbReference>
<dbReference type="GO" id="GO:0032259">
    <property type="term" value="P:methylation"/>
    <property type="evidence" value="ECO:0007669"/>
    <property type="project" value="UniProtKB-KW"/>
</dbReference>
<dbReference type="CDD" id="cd02440">
    <property type="entry name" value="AdoMet_MTases"/>
    <property type="match status" value="1"/>
</dbReference>
<dbReference type="PANTHER" id="PTHR43861">
    <property type="entry name" value="TRANS-ACONITATE 2-METHYLTRANSFERASE-RELATED"/>
    <property type="match status" value="1"/>
</dbReference>
<dbReference type="GO" id="GO:0017000">
    <property type="term" value="P:antibiotic biosynthetic process"/>
    <property type="evidence" value="ECO:0007669"/>
    <property type="project" value="UniProtKB-ARBA"/>
</dbReference>
<feature type="domain" description="Methyltransferase" evidence="3">
    <location>
        <begin position="54"/>
        <end position="142"/>
    </location>
</feature>
<protein>
    <submittedName>
        <fullName evidence="4">Methyltransferase domain-containing protein</fullName>
    </submittedName>
</protein>
<sequence>MIPSVDQSERYGQRVFSPEDDTEGERLAALAATFDPASRGHLTAFGVGPGWHCLDVGSGAGTMARWLADRVGPTGSVTAVDRDARHLRAHHDPRLTVHETDLTAFDPGTGRFDLVHSRMVLMHVREHEAMLRRMVGWLKPGGLMVMSDSAELGGASSTHPAYRATLTGLSRLLDVTIGTDTNHGRRYPGLLAECGLTGVTLAVDLPVVTADSPMARFWELTIRQTAPRLIELGLVEPGAVDEALRYLRDPGTHELSLVLCTASGRRPA</sequence>
<dbReference type="InterPro" id="IPR029063">
    <property type="entry name" value="SAM-dependent_MTases_sf"/>
</dbReference>
<organism evidence="4">
    <name type="scientific">Streptantibioticus silvisoli</name>
    <dbReference type="NCBI Taxonomy" id="2705255"/>
    <lineage>
        <taxon>Bacteria</taxon>
        <taxon>Bacillati</taxon>
        <taxon>Actinomycetota</taxon>
        <taxon>Actinomycetes</taxon>
        <taxon>Kitasatosporales</taxon>
        <taxon>Streptomycetaceae</taxon>
        <taxon>Streptantibioticus</taxon>
    </lineage>
</organism>
<dbReference type="AlphaFoldDB" id="A0AA90H1B8"/>
<dbReference type="InterPro" id="IPR041698">
    <property type="entry name" value="Methyltransf_25"/>
</dbReference>
<reference evidence="4" key="1">
    <citation type="submission" date="2023-05" db="EMBL/GenBank/DDBJ databases">
        <title>Streptantibioticus silvisoli sp. nov., acidotolerant actinomycetes 1 from pine litter.</title>
        <authorList>
            <person name="Swiecimska M."/>
            <person name="Golinska P."/>
            <person name="Sangal V."/>
            <person name="Wachnowicz B."/>
            <person name="Goodfellow M."/>
        </authorList>
    </citation>
    <scope>NUCLEOTIDE SEQUENCE</scope>
    <source>
        <strain evidence="4">SL13</strain>
    </source>
</reference>
<accession>A0AA90H1B8</accession>
<name>A0AA90H1B8_9ACTN</name>
<keyword evidence="1" id="KW-0808">Transferase</keyword>
<evidence type="ECO:0000313" key="4">
    <source>
        <dbReference type="EMBL" id="MDI5968800.1"/>
    </source>
</evidence>